<evidence type="ECO:0000313" key="3">
    <source>
        <dbReference type="Proteomes" id="UP000198510"/>
    </source>
</evidence>
<dbReference type="PANTHER" id="PTHR33361">
    <property type="entry name" value="GLR0591 PROTEIN"/>
    <property type="match status" value="1"/>
</dbReference>
<feature type="chain" id="PRO_5011718762" evidence="1">
    <location>
        <begin position="24"/>
        <end position="598"/>
    </location>
</feature>
<dbReference type="RefSeq" id="WP_089680778.1">
    <property type="nucleotide sequence ID" value="NZ_FNFO01000002.1"/>
</dbReference>
<reference evidence="2 3" key="1">
    <citation type="submission" date="2016-10" db="EMBL/GenBank/DDBJ databases">
        <authorList>
            <person name="de Groot N.N."/>
        </authorList>
    </citation>
    <scope>NUCLEOTIDE SEQUENCE [LARGE SCALE GENOMIC DNA]</scope>
    <source>
        <strain evidence="2 3">DSM 25186</strain>
    </source>
</reference>
<dbReference type="EMBL" id="FNFO01000002">
    <property type="protein sequence ID" value="SDK36941.1"/>
    <property type="molecule type" value="Genomic_DNA"/>
</dbReference>
<dbReference type="Pfam" id="PF05960">
    <property type="entry name" value="DUF885"/>
    <property type="match status" value="1"/>
</dbReference>
<dbReference type="STRING" id="1075417.SAMN05421823_102572"/>
<sequence>MSYFKRNCFVPTLAGLVALLALCQCSSPTPQERPVRYDIRFDSLKNHMVEALWDLNPTSALWAGRHEHDSLLTIPTPQFRKKEAAFYARWHDSLAAYPVDSLSTQNQIDYYILQDLIASEVWYADTFQAYTWNPATWNVGGSFAEILNGRYDARDTRLRAIANRLQYVPAYYATARATLGTPTLPHTELGILQNQGALTAVFGPAMVDSLAASGLTDEEKGQFQARLDSARHAIEAYIAFLKETQTRLTPASAKSFRIGPEPFRRKFALDIVSRYTADEVYQKALDRKAYLHHHMDSLANLLWPKYFSGQTPPTDSLQKIRRVIDAVAQTHTDRDAFVETVRQQIPELIAFVDQHDLLTQDPEKPLVVRETPLYMRGGGAGASVSAPGPYDPTADTYYNVTPLDDYDAAGAESYLREYNQYTLQILNIHEAIPGHYTQLVYSNKSPSIIKSLFGNGAMVEGWAVYSELMMLEEGYENSPEMWLMYDKWNLRVTTNAILDHLVQTTDFSEQEAYDFLIGEAFQERAEAEGKWRRARLSQVQLSSYFTGFTEIYALREELKQRMGDDFDLKAFHEEFLSYGSAPVKYIRQLMLENHPASK</sequence>
<proteinExistence type="predicted"/>
<keyword evidence="1" id="KW-0732">Signal</keyword>
<gene>
    <name evidence="2" type="ORF">SAMN05421823_102572</name>
</gene>
<dbReference type="OrthoDB" id="9760040at2"/>
<feature type="signal peptide" evidence="1">
    <location>
        <begin position="1"/>
        <end position="23"/>
    </location>
</feature>
<evidence type="ECO:0000313" key="2">
    <source>
        <dbReference type="EMBL" id="SDK36941.1"/>
    </source>
</evidence>
<protein>
    <submittedName>
        <fullName evidence="2">Uncharacterized conserved protein, DUF885 familyt</fullName>
    </submittedName>
</protein>
<name>A0A1G9BBU2_9BACT</name>
<evidence type="ECO:0000256" key="1">
    <source>
        <dbReference type="SAM" id="SignalP"/>
    </source>
</evidence>
<dbReference type="AlphaFoldDB" id="A0A1G9BBU2"/>
<dbReference type="PANTHER" id="PTHR33361:SF15">
    <property type="entry name" value="DUF885 FAMILY LIPOPROTEIN"/>
    <property type="match status" value="1"/>
</dbReference>
<dbReference type="InterPro" id="IPR010281">
    <property type="entry name" value="DUF885"/>
</dbReference>
<accession>A0A1G9BBU2</accession>
<organism evidence="2 3">
    <name type="scientific">Catalinimonas alkaloidigena</name>
    <dbReference type="NCBI Taxonomy" id="1075417"/>
    <lineage>
        <taxon>Bacteria</taxon>
        <taxon>Pseudomonadati</taxon>
        <taxon>Bacteroidota</taxon>
        <taxon>Cytophagia</taxon>
        <taxon>Cytophagales</taxon>
        <taxon>Catalimonadaceae</taxon>
        <taxon>Catalinimonas</taxon>
    </lineage>
</organism>
<keyword evidence="3" id="KW-1185">Reference proteome</keyword>
<dbReference type="Proteomes" id="UP000198510">
    <property type="component" value="Unassembled WGS sequence"/>
</dbReference>